<dbReference type="NCBIfam" id="TIGR01536">
    <property type="entry name" value="asn_synth_AEB"/>
    <property type="match status" value="1"/>
</dbReference>
<dbReference type="RefSeq" id="WP_377734609.1">
    <property type="nucleotide sequence ID" value="NZ_JBHSRI010000019.1"/>
</dbReference>
<dbReference type="PANTHER" id="PTHR43284">
    <property type="entry name" value="ASPARAGINE SYNTHETASE (GLUTAMINE-HYDROLYZING)"/>
    <property type="match status" value="1"/>
</dbReference>
<accession>A0ABW1L8C3</accession>
<dbReference type="PIRSF" id="PIRSF001589">
    <property type="entry name" value="Asn_synthetase_glu-h"/>
    <property type="match status" value="1"/>
</dbReference>
<evidence type="ECO:0000256" key="7">
    <source>
        <dbReference type="ARBA" id="ARBA00022962"/>
    </source>
</evidence>
<dbReference type="EC" id="6.3.5.4" evidence="3"/>
<dbReference type="CDD" id="cd01991">
    <property type="entry name" value="Asn_synthase_B_C"/>
    <property type="match status" value="1"/>
</dbReference>
<comment type="caution">
    <text evidence="10">The sequence shown here is derived from an EMBL/GenBank/DDBJ whole genome shotgun (WGS) entry which is preliminary data.</text>
</comment>
<evidence type="ECO:0000256" key="4">
    <source>
        <dbReference type="ARBA" id="ARBA00022741"/>
    </source>
</evidence>
<evidence type="ECO:0000256" key="3">
    <source>
        <dbReference type="ARBA" id="ARBA00012737"/>
    </source>
</evidence>
<evidence type="ECO:0000256" key="1">
    <source>
        <dbReference type="ARBA" id="ARBA00005187"/>
    </source>
</evidence>
<dbReference type="InterPro" id="IPR006426">
    <property type="entry name" value="Asn_synth_AEB"/>
</dbReference>
<organism evidence="10 11">
    <name type="scientific">Paenisporosarcina macmurdoensis</name>
    <dbReference type="NCBI Taxonomy" id="212659"/>
    <lineage>
        <taxon>Bacteria</taxon>
        <taxon>Bacillati</taxon>
        <taxon>Bacillota</taxon>
        <taxon>Bacilli</taxon>
        <taxon>Bacillales</taxon>
        <taxon>Caryophanaceae</taxon>
        <taxon>Paenisporosarcina</taxon>
    </lineage>
</organism>
<dbReference type="PANTHER" id="PTHR43284:SF1">
    <property type="entry name" value="ASPARAGINE SYNTHETASE"/>
    <property type="match status" value="1"/>
</dbReference>
<name>A0ABW1L8C3_9BACL</name>
<evidence type="ECO:0000259" key="9">
    <source>
        <dbReference type="PROSITE" id="PS51278"/>
    </source>
</evidence>
<keyword evidence="11" id="KW-1185">Reference proteome</keyword>
<keyword evidence="10" id="KW-0436">Ligase</keyword>
<feature type="domain" description="Glutamine amidotransferase type-2" evidence="9">
    <location>
        <begin position="2"/>
        <end position="214"/>
    </location>
</feature>
<dbReference type="InterPro" id="IPR017932">
    <property type="entry name" value="GATase_2_dom"/>
</dbReference>
<dbReference type="Gene3D" id="3.60.20.10">
    <property type="entry name" value="Glutamine Phosphoribosylpyrophosphate, subunit 1, domain 1"/>
    <property type="match status" value="1"/>
</dbReference>
<dbReference type="SUPFAM" id="SSF56235">
    <property type="entry name" value="N-terminal nucleophile aminohydrolases (Ntn hydrolases)"/>
    <property type="match status" value="1"/>
</dbReference>
<dbReference type="InterPro" id="IPR014729">
    <property type="entry name" value="Rossmann-like_a/b/a_fold"/>
</dbReference>
<reference evidence="11" key="1">
    <citation type="journal article" date="2019" name="Int. J. Syst. Evol. Microbiol.">
        <title>The Global Catalogue of Microorganisms (GCM) 10K type strain sequencing project: providing services to taxonomists for standard genome sequencing and annotation.</title>
        <authorList>
            <consortium name="The Broad Institute Genomics Platform"/>
            <consortium name="The Broad Institute Genome Sequencing Center for Infectious Disease"/>
            <person name="Wu L."/>
            <person name="Ma J."/>
        </authorList>
    </citation>
    <scope>NUCLEOTIDE SEQUENCE [LARGE SCALE GENOMIC DNA]</scope>
    <source>
        <strain evidence="11">CCUG 54527</strain>
    </source>
</reference>
<dbReference type="InterPro" id="IPR033738">
    <property type="entry name" value="AsnB_N"/>
</dbReference>
<keyword evidence="7" id="KW-0315">Glutamine amidotransferase</keyword>
<dbReference type="Proteomes" id="UP001596170">
    <property type="component" value="Unassembled WGS sequence"/>
</dbReference>
<evidence type="ECO:0000313" key="11">
    <source>
        <dbReference type="Proteomes" id="UP001596170"/>
    </source>
</evidence>
<dbReference type="Gene3D" id="3.40.50.620">
    <property type="entry name" value="HUPs"/>
    <property type="match status" value="1"/>
</dbReference>
<comment type="pathway">
    <text evidence="1">Amino-acid biosynthesis; L-asparagine biosynthesis; L-asparagine from L-aspartate (L-Gln route): step 1/1.</text>
</comment>
<keyword evidence="6" id="KW-0061">Asparagine biosynthesis</keyword>
<evidence type="ECO:0000256" key="5">
    <source>
        <dbReference type="ARBA" id="ARBA00022840"/>
    </source>
</evidence>
<dbReference type="SUPFAM" id="SSF52402">
    <property type="entry name" value="Adenine nucleotide alpha hydrolases-like"/>
    <property type="match status" value="1"/>
</dbReference>
<evidence type="ECO:0000256" key="6">
    <source>
        <dbReference type="ARBA" id="ARBA00022888"/>
    </source>
</evidence>
<proteinExistence type="inferred from homology"/>
<evidence type="ECO:0000256" key="2">
    <source>
        <dbReference type="ARBA" id="ARBA00005752"/>
    </source>
</evidence>
<evidence type="ECO:0000313" key="10">
    <source>
        <dbReference type="EMBL" id="MFC6040240.1"/>
    </source>
</evidence>
<dbReference type="Pfam" id="PF13537">
    <property type="entry name" value="GATase_7"/>
    <property type="match status" value="1"/>
</dbReference>
<dbReference type="InterPro" id="IPR051786">
    <property type="entry name" value="ASN_synthetase/amidase"/>
</dbReference>
<dbReference type="EMBL" id="JBHSRI010000019">
    <property type="protein sequence ID" value="MFC6040240.1"/>
    <property type="molecule type" value="Genomic_DNA"/>
</dbReference>
<evidence type="ECO:0000256" key="8">
    <source>
        <dbReference type="ARBA" id="ARBA00048741"/>
    </source>
</evidence>
<comment type="similarity">
    <text evidence="2">Belongs to the asparagine synthetase family.</text>
</comment>
<dbReference type="InterPro" id="IPR001962">
    <property type="entry name" value="Asn_synthase"/>
</dbReference>
<protein>
    <recommendedName>
        <fullName evidence="3">asparagine synthase (glutamine-hydrolyzing)</fullName>
        <ecNumber evidence="3">6.3.5.4</ecNumber>
    </recommendedName>
</protein>
<dbReference type="Pfam" id="PF00733">
    <property type="entry name" value="Asn_synthase"/>
    <property type="match status" value="1"/>
</dbReference>
<gene>
    <name evidence="10" type="primary">asnB</name>
    <name evidence="10" type="ORF">ACFPYN_12485</name>
</gene>
<keyword evidence="6" id="KW-0028">Amino-acid biosynthesis</keyword>
<comment type="catalytic activity">
    <reaction evidence="8">
        <text>L-aspartate + L-glutamine + ATP + H2O = L-asparagine + L-glutamate + AMP + diphosphate + H(+)</text>
        <dbReference type="Rhea" id="RHEA:12228"/>
        <dbReference type="ChEBI" id="CHEBI:15377"/>
        <dbReference type="ChEBI" id="CHEBI:15378"/>
        <dbReference type="ChEBI" id="CHEBI:29985"/>
        <dbReference type="ChEBI" id="CHEBI:29991"/>
        <dbReference type="ChEBI" id="CHEBI:30616"/>
        <dbReference type="ChEBI" id="CHEBI:33019"/>
        <dbReference type="ChEBI" id="CHEBI:58048"/>
        <dbReference type="ChEBI" id="CHEBI:58359"/>
        <dbReference type="ChEBI" id="CHEBI:456215"/>
        <dbReference type="EC" id="6.3.5.4"/>
    </reaction>
</comment>
<keyword evidence="4" id="KW-0547">Nucleotide-binding</keyword>
<dbReference type="CDD" id="cd00712">
    <property type="entry name" value="AsnB"/>
    <property type="match status" value="1"/>
</dbReference>
<dbReference type="InterPro" id="IPR029055">
    <property type="entry name" value="Ntn_hydrolases_N"/>
</dbReference>
<sequence>MCGINGIVFKNISLKNLNNNKVNEMNNKIKHRGPDDDGIFIDEACSLGMRRLSIIDIDNGKQPIFNEDKSKVIVFNGEIYNYKELMSSLKNKGHIFETNSDTEVILHAYEEYGSNCVEFLHGMFAIAIWDIKRKELFLARDRIGKKPLYYFNNSSKLIFGSELKSLMIHEEIKKEIDSDALENFLRFYYIPQPLSIIKDVHQLMPGHYLKYSIETNKIEINKYWDVSKERKTEIKNYDQIKKDLKIEMTNVVKERMISEVPLGAFLSGGIDSSIIVGLMSSISEDPINTFTIGYKNMKEYDESELARKVANLNKTNHTELFIDFNNLNDVIEEITNNMDEPFADSSAIPTYYVSNLTKNHATVALSGDGGDELFAGYNKYTSSYYQKYYSRLPFFLRKNIIENSLSLLPSDNRNSITSFGTKAKKIY</sequence>
<dbReference type="GO" id="GO:0004066">
    <property type="term" value="F:asparagine synthase (glutamine-hydrolyzing) activity"/>
    <property type="evidence" value="ECO:0007669"/>
    <property type="project" value="UniProtKB-EC"/>
</dbReference>
<keyword evidence="5" id="KW-0067">ATP-binding</keyword>
<dbReference type="PROSITE" id="PS51278">
    <property type="entry name" value="GATASE_TYPE_2"/>
    <property type="match status" value="1"/>
</dbReference>